<comment type="caution">
    <text evidence="1">The sequence shown here is derived from an EMBL/GenBank/DDBJ whole genome shotgun (WGS) entry which is preliminary data.</text>
</comment>
<evidence type="ECO:0000313" key="1">
    <source>
        <dbReference type="EMBL" id="MCK9876786.1"/>
    </source>
</evidence>
<accession>A0ABT0JZ52</accession>
<keyword evidence="2" id="KW-1185">Reference proteome</keyword>
<name>A0ABT0JZ52_9ACTN</name>
<dbReference type="Proteomes" id="UP001201873">
    <property type="component" value="Unassembled WGS sequence"/>
</dbReference>
<reference evidence="1 2" key="1">
    <citation type="submission" date="2022-04" db="EMBL/GenBank/DDBJ databases">
        <title>Genome diversity in the genus Frankia.</title>
        <authorList>
            <person name="Carlos-Shanley C."/>
            <person name="Hahn D."/>
        </authorList>
    </citation>
    <scope>NUCLEOTIDE SEQUENCE [LARGE SCALE GENOMIC DNA]</scope>
    <source>
        <strain evidence="1 2">Ag45/Mut15</strain>
    </source>
</reference>
<organism evidence="1 2">
    <name type="scientific">Frankia umida</name>
    <dbReference type="NCBI Taxonomy" id="573489"/>
    <lineage>
        <taxon>Bacteria</taxon>
        <taxon>Bacillati</taxon>
        <taxon>Actinomycetota</taxon>
        <taxon>Actinomycetes</taxon>
        <taxon>Frankiales</taxon>
        <taxon>Frankiaceae</taxon>
        <taxon>Frankia</taxon>
    </lineage>
</organism>
<gene>
    <name evidence="1" type="ORF">MXD59_13520</name>
</gene>
<proteinExistence type="predicted"/>
<protein>
    <submittedName>
        <fullName evidence="1">Uncharacterized protein</fullName>
    </submittedName>
</protein>
<evidence type="ECO:0000313" key="2">
    <source>
        <dbReference type="Proteomes" id="UP001201873"/>
    </source>
</evidence>
<sequence>MASYEDMVRNRQLAVDVAGRVYAGIAVTERYLDVEPRNRSALIAEEVINFAGRLEDYLNAR</sequence>
<dbReference type="RefSeq" id="WP_248825068.1">
    <property type="nucleotide sequence ID" value="NZ_JALKFT010000012.1"/>
</dbReference>
<dbReference type="EMBL" id="JALKFT010000012">
    <property type="protein sequence ID" value="MCK9876786.1"/>
    <property type="molecule type" value="Genomic_DNA"/>
</dbReference>